<keyword evidence="4" id="KW-0539">Nucleus</keyword>
<dbReference type="GO" id="GO:0005737">
    <property type="term" value="C:cytoplasm"/>
    <property type="evidence" value="ECO:0007669"/>
    <property type="project" value="TreeGrafter"/>
</dbReference>
<accession>A0A445A6Y1</accession>
<dbReference type="PANTHER" id="PTHR23138:SF177">
    <property type="entry name" value="RAN-BINDING PROTEIN 1 HOMOLOG B"/>
    <property type="match status" value="1"/>
</dbReference>
<dbReference type="Gene3D" id="2.30.29.30">
    <property type="entry name" value="Pleckstrin-homology domain (PH domain)/Phosphotyrosine-binding domain (PTB)"/>
    <property type="match status" value="1"/>
</dbReference>
<dbReference type="Pfam" id="PF00638">
    <property type="entry name" value="Ran_BP1"/>
    <property type="match status" value="1"/>
</dbReference>
<protein>
    <recommendedName>
        <fullName evidence="6">RanBD1 domain-containing protein</fullName>
    </recommendedName>
</protein>
<evidence type="ECO:0000256" key="1">
    <source>
        <dbReference type="ARBA" id="ARBA00004567"/>
    </source>
</evidence>
<dbReference type="EMBL" id="SDMP01000013">
    <property type="protein sequence ID" value="RYR22211.1"/>
    <property type="molecule type" value="Genomic_DNA"/>
</dbReference>
<keyword evidence="2" id="KW-0813">Transport</keyword>
<keyword evidence="4" id="KW-0906">Nuclear pore complex</keyword>
<keyword evidence="2" id="KW-0509">mRNA transport</keyword>
<dbReference type="STRING" id="3818.A0A445A6Y1"/>
<dbReference type="GO" id="GO:0015031">
    <property type="term" value="P:protein transport"/>
    <property type="evidence" value="ECO:0007669"/>
    <property type="project" value="UniProtKB-KW"/>
</dbReference>
<dbReference type="CDD" id="cd13179">
    <property type="entry name" value="RanBD_RanBP1"/>
    <property type="match status" value="1"/>
</dbReference>
<dbReference type="PROSITE" id="PS50196">
    <property type="entry name" value="RANBD1"/>
    <property type="match status" value="1"/>
</dbReference>
<evidence type="ECO:0000259" key="6">
    <source>
        <dbReference type="PROSITE" id="PS50196"/>
    </source>
</evidence>
<dbReference type="GO" id="GO:0005096">
    <property type="term" value="F:GTPase activator activity"/>
    <property type="evidence" value="ECO:0007669"/>
    <property type="project" value="TreeGrafter"/>
</dbReference>
<evidence type="ECO:0000313" key="7">
    <source>
        <dbReference type="EMBL" id="RYR22211.1"/>
    </source>
</evidence>
<gene>
    <name evidence="7" type="ORF">Ahy_B03g067486</name>
</gene>
<dbReference type="GO" id="GO:0006913">
    <property type="term" value="P:nucleocytoplasmic transport"/>
    <property type="evidence" value="ECO:0007669"/>
    <property type="project" value="InterPro"/>
</dbReference>
<keyword evidence="8" id="KW-1185">Reference proteome</keyword>
<dbReference type="AlphaFoldDB" id="A0A445A6Y1"/>
<feature type="region of interest" description="Disordered" evidence="5">
    <location>
        <begin position="1"/>
        <end position="23"/>
    </location>
</feature>
<keyword evidence="3" id="KW-0811">Translocation</keyword>
<keyword evidence="4" id="KW-0653">Protein transport</keyword>
<proteinExistence type="predicted"/>
<sequence length="379" mass="43536">MSNTEAEHRKEEEAPAGEDEDTGAQVALIVKFEEVTVSTGEENEHAILDLKSKLYRFNKDGNQWKEQGAGTVKFLKHKETGKVCLLTRQSKTLKICANHLILPSMSVQEHFGNEKSCVWHARDFADGELKDELFCIRCILLSTETTMWDWAAKLWTSSGRRRGLSNLEWQVAFSKAKIKYLLVLKYDHAPFCLQLSPSIPPNLRSRHFQFNAAWLSHPDLDNLVTNLSDSNTSLNDFLSVSGIWNEKKLRESLPNEVDRRIMALAPPSPWKNNEDSSVAWARTTDSSFTVKTAYQSILDDHKPPDKIFKLIWNWHGPIIRDAFMKKRLFSTWLEIVPLLSRPGRKWKVDILHHNTQCVHMRVEGSESRPWLLTAVYGKP</sequence>
<reference evidence="7 8" key="1">
    <citation type="submission" date="2019-01" db="EMBL/GenBank/DDBJ databases">
        <title>Sequencing of cultivated peanut Arachis hypogaea provides insights into genome evolution and oil improvement.</title>
        <authorList>
            <person name="Chen X."/>
        </authorList>
    </citation>
    <scope>NUCLEOTIDE SEQUENCE [LARGE SCALE GENOMIC DNA]</scope>
    <source>
        <strain evidence="8">cv. Fuhuasheng</strain>
        <tissue evidence="7">Leaves</tissue>
    </source>
</reference>
<dbReference type="SMART" id="SM00160">
    <property type="entry name" value="RanBD"/>
    <property type="match status" value="1"/>
</dbReference>
<evidence type="ECO:0000256" key="5">
    <source>
        <dbReference type="SAM" id="MobiDB-lite"/>
    </source>
</evidence>
<evidence type="ECO:0000256" key="3">
    <source>
        <dbReference type="ARBA" id="ARBA00023010"/>
    </source>
</evidence>
<dbReference type="SUPFAM" id="SSF50729">
    <property type="entry name" value="PH domain-like"/>
    <property type="match status" value="1"/>
</dbReference>
<dbReference type="Proteomes" id="UP000289738">
    <property type="component" value="Chromosome B03"/>
</dbReference>
<evidence type="ECO:0000313" key="8">
    <source>
        <dbReference type="Proteomes" id="UP000289738"/>
    </source>
</evidence>
<comment type="subcellular location">
    <subcellularLocation>
        <location evidence="1">Nucleus</location>
        <location evidence="1">Nuclear pore complex</location>
    </subcellularLocation>
</comment>
<evidence type="ECO:0000256" key="4">
    <source>
        <dbReference type="ARBA" id="ARBA00023132"/>
    </source>
</evidence>
<name>A0A445A6Y1_ARAHY</name>
<dbReference type="PANTHER" id="PTHR23138">
    <property type="entry name" value="RAN BINDING PROTEIN"/>
    <property type="match status" value="1"/>
</dbReference>
<evidence type="ECO:0000256" key="2">
    <source>
        <dbReference type="ARBA" id="ARBA00022816"/>
    </source>
</evidence>
<dbReference type="InterPro" id="IPR000156">
    <property type="entry name" value="Ran_bind_dom"/>
</dbReference>
<dbReference type="InterPro" id="IPR011993">
    <property type="entry name" value="PH-like_dom_sf"/>
</dbReference>
<feature type="compositionally biased region" description="Basic and acidic residues" evidence="5">
    <location>
        <begin position="1"/>
        <end position="13"/>
    </location>
</feature>
<dbReference type="GO" id="GO:0005643">
    <property type="term" value="C:nuclear pore"/>
    <property type="evidence" value="ECO:0007669"/>
    <property type="project" value="UniProtKB-SubCell"/>
</dbReference>
<dbReference type="InterPro" id="IPR045256">
    <property type="entry name" value="RanBP1_RanBD"/>
</dbReference>
<dbReference type="GO" id="GO:0051028">
    <property type="term" value="P:mRNA transport"/>
    <property type="evidence" value="ECO:0007669"/>
    <property type="project" value="UniProtKB-KW"/>
</dbReference>
<comment type="caution">
    <text evidence="7">The sequence shown here is derived from an EMBL/GenBank/DDBJ whole genome shotgun (WGS) entry which is preliminary data.</text>
</comment>
<dbReference type="InterPro" id="IPR045255">
    <property type="entry name" value="RanBP1-like"/>
</dbReference>
<feature type="domain" description="RanBD1" evidence="6">
    <location>
        <begin position="25"/>
        <end position="137"/>
    </location>
</feature>
<organism evidence="7 8">
    <name type="scientific">Arachis hypogaea</name>
    <name type="common">Peanut</name>
    <dbReference type="NCBI Taxonomy" id="3818"/>
    <lineage>
        <taxon>Eukaryota</taxon>
        <taxon>Viridiplantae</taxon>
        <taxon>Streptophyta</taxon>
        <taxon>Embryophyta</taxon>
        <taxon>Tracheophyta</taxon>
        <taxon>Spermatophyta</taxon>
        <taxon>Magnoliopsida</taxon>
        <taxon>eudicotyledons</taxon>
        <taxon>Gunneridae</taxon>
        <taxon>Pentapetalae</taxon>
        <taxon>rosids</taxon>
        <taxon>fabids</taxon>
        <taxon>Fabales</taxon>
        <taxon>Fabaceae</taxon>
        <taxon>Papilionoideae</taxon>
        <taxon>50 kb inversion clade</taxon>
        <taxon>dalbergioids sensu lato</taxon>
        <taxon>Dalbergieae</taxon>
        <taxon>Pterocarpus clade</taxon>
        <taxon>Arachis</taxon>
    </lineage>
</organism>